<reference evidence="1 2" key="1">
    <citation type="submission" date="2018-05" db="EMBL/GenBank/DDBJ databases">
        <title>Streptomyces venezuelae.</title>
        <authorList>
            <person name="Kim W."/>
            <person name="Lee N."/>
            <person name="Cho B.-K."/>
        </authorList>
    </citation>
    <scope>NUCLEOTIDE SEQUENCE [LARGE SCALE GENOMIC DNA]</scope>
    <source>
        <strain evidence="1 2">ATCC 21018</strain>
    </source>
</reference>
<organism evidence="1 2">
    <name type="scientific">Streptomyces venezuelae</name>
    <dbReference type="NCBI Taxonomy" id="54571"/>
    <lineage>
        <taxon>Bacteria</taxon>
        <taxon>Bacillati</taxon>
        <taxon>Actinomycetota</taxon>
        <taxon>Actinomycetes</taxon>
        <taxon>Kitasatosporales</taxon>
        <taxon>Streptomycetaceae</taxon>
        <taxon>Streptomyces</taxon>
    </lineage>
</organism>
<proteinExistence type="predicted"/>
<accession>A0A5P2DRC2</accession>
<dbReference type="RefSeq" id="WP_150260542.1">
    <property type="nucleotide sequence ID" value="NZ_CP029189.1"/>
</dbReference>
<evidence type="ECO:0000313" key="1">
    <source>
        <dbReference type="EMBL" id="QES57744.1"/>
    </source>
</evidence>
<dbReference type="Proteomes" id="UP000324101">
    <property type="component" value="Chromosome"/>
</dbReference>
<evidence type="ECO:0008006" key="3">
    <source>
        <dbReference type="Google" id="ProtNLM"/>
    </source>
</evidence>
<gene>
    <name evidence="1" type="ORF">DEJ51_29220</name>
</gene>
<dbReference type="OrthoDB" id="3215106at2"/>
<name>A0A5P2DRC2_STRVZ</name>
<protein>
    <recommendedName>
        <fullName evidence="3">Tetratricopeptide repeat protein</fullName>
    </recommendedName>
</protein>
<evidence type="ECO:0000313" key="2">
    <source>
        <dbReference type="Proteomes" id="UP000324101"/>
    </source>
</evidence>
<dbReference type="AlphaFoldDB" id="A0A5P2DRC2"/>
<dbReference type="EMBL" id="CP029189">
    <property type="protein sequence ID" value="QES57744.1"/>
    <property type="molecule type" value="Genomic_DNA"/>
</dbReference>
<sequence length="453" mass="49551">MEESERTLFQRLIVERDWQDYDRFLPRFEQAARDLATLEGPPNLATVTIEKRQFLRWAHNDVRTLPRREARRVLAHLFRPFTVETLFAPAGAGQDAPAALRAAQCGTEHPAAMEDAVTAAAEESAGFAARVEASNVGPHTMEQLEADLRRIVTTYPNRPVGPLFEEVRALRDRVFEKLEGRQTPSQTRDLYMAAGVFCGVLANASFDLGRYSAAETQARTAHMCGELAGHNGLRVWVRGLQALIAYWDGRPGDAVRLADSGRGLVPEEGTAHVRLASIRARALGQLHQPAAALAALLEADAMRERLGGADDLPGGMMAFPREKQLFYASSTHLWLGGNEHLSDAEAAADEAVALFESAPPEQRRLGEMSLARLDLSLARLGRGDVEGAAHQVHEVLQVHARRGTESVRKRLGHLQRSLSAHPAATSPTAIGLREALADHHQHDPLSLPPGGTR</sequence>